<evidence type="ECO:0000256" key="8">
    <source>
        <dbReference type="ARBA" id="ARBA00022837"/>
    </source>
</evidence>
<dbReference type="SMART" id="SM00642">
    <property type="entry name" value="Aamy"/>
    <property type="match status" value="1"/>
</dbReference>
<dbReference type="OrthoDB" id="1740265at2759"/>
<dbReference type="InterPro" id="IPR006047">
    <property type="entry name" value="GH13_cat_dom"/>
</dbReference>
<keyword evidence="11" id="KW-0119">Carbohydrate metabolism</keyword>
<dbReference type="SUPFAM" id="SSF51011">
    <property type="entry name" value="Glycosyl hydrolase domain"/>
    <property type="match status" value="1"/>
</dbReference>
<protein>
    <recommendedName>
        <fullName evidence="4">alpha-amylase</fullName>
        <ecNumber evidence="4">3.2.1.1</ecNumber>
    </recommendedName>
</protein>
<comment type="caution">
    <text evidence="13">The sequence shown here is derived from an EMBL/GenBank/DDBJ whole genome shotgun (WGS) entry which is preliminary data.</text>
</comment>
<evidence type="ECO:0000256" key="12">
    <source>
        <dbReference type="ARBA" id="ARBA00023295"/>
    </source>
</evidence>
<evidence type="ECO:0000256" key="4">
    <source>
        <dbReference type="ARBA" id="ARBA00012595"/>
    </source>
</evidence>
<name>A0A8J1YBK5_OWEFU</name>
<dbReference type="InterPro" id="IPR013777">
    <property type="entry name" value="A-amylase-like"/>
</dbReference>
<evidence type="ECO:0000256" key="2">
    <source>
        <dbReference type="ARBA" id="ARBA00001913"/>
    </source>
</evidence>
<gene>
    <name evidence="13" type="ORF">OFUS_LOCUS8421</name>
</gene>
<accession>A0A8J1YBK5</accession>
<dbReference type="Gene3D" id="3.20.20.80">
    <property type="entry name" value="Glycosidases"/>
    <property type="match status" value="1"/>
</dbReference>
<keyword evidence="10" id="KW-0325">Glycoprotein</keyword>
<dbReference type="PIRSF" id="PIRSF001024">
    <property type="entry name" value="Alph-amyl_fung"/>
    <property type="match status" value="1"/>
</dbReference>
<evidence type="ECO:0000313" key="14">
    <source>
        <dbReference type="Proteomes" id="UP000749559"/>
    </source>
</evidence>
<keyword evidence="14" id="KW-1185">Reference proteome</keyword>
<evidence type="ECO:0000256" key="3">
    <source>
        <dbReference type="ARBA" id="ARBA00008061"/>
    </source>
</evidence>
<comment type="similarity">
    <text evidence="3">Belongs to the glycosyl hydrolase 13 family.</text>
</comment>
<dbReference type="EMBL" id="CAIIXF020000004">
    <property type="protein sequence ID" value="CAH1781915.1"/>
    <property type="molecule type" value="Genomic_DNA"/>
</dbReference>
<evidence type="ECO:0000256" key="6">
    <source>
        <dbReference type="ARBA" id="ARBA00022729"/>
    </source>
</evidence>
<dbReference type="Pfam" id="PF00128">
    <property type="entry name" value="Alpha-amylase"/>
    <property type="match status" value="1"/>
</dbReference>
<dbReference type="InterPro" id="IPR013780">
    <property type="entry name" value="Glyco_hydro_b"/>
</dbReference>
<dbReference type="InterPro" id="IPR015340">
    <property type="entry name" value="A_amylase_C_dom"/>
</dbReference>
<evidence type="ECO:0000256" key="10">
    <source>
        <dbReference type="ARBA" id="ARBA00023180"/>
    </source>
</evidence>
<keyword evidence="12" id="KW-0326">Glycosidase</keyword>
<evidence type="ECO:0000256" key="5">
    <source>
        <dbReference type="ARBA" id="ARBA00022723"/>
    </source>
</evidence>
<keyword evidence="5" id="KW-0479">Metal-binding</keyword>
<keyword evidence="7" id="KW-0378">Hydrolase</keyword>
<dbReference type="EC" id="3.2.1.1" evidence="4"/>
<dbReference type="GO" id="GO:0016052">
    <property type="term" value="P:carbohydrate catabolic process"/>
    <property type="evidence" value="ECO:0007669"/>
    <property type="project" value="InterPro"/>
</dbReference>
<dbReference type="AlphaFoldDB" id="A0A8J1YBK5"/>
<keyword evidence="9" id="KW-1015">Disulfide bond</keyword>
<dbReference type="FunFam" id="3.20.20.80:FF:000120">
    <property type="entry name" value="Alpha-amylase A"/>
    <property type="match status" value="1"/>
</dbReference>
<comment type="cofactor">
    <cofactor evidence="2">
        <name>Ca(2+)</name>
        <dbReference type="ChEBI" id="CHEBI:29108"/>
    </cofactor>
</comment>
<dbReference type="Pfam" id="PF09260">
    <property type="entry name" value="A_amylase_dom_C"/>
    <property type="match status" value="1"/>
</dbReference>
<keyword evidence="6" id="KW-0732">Signal</keyword>
<comment type="catalytic activity">
    <reaction evidence="1">
        <text>Endohydrolysis of (1-&gt;4)-alpha-D-glucosidic linkages in polysaccharides containing three or more (1-&gt;4)-alpha-linked D-glucose units.</text>
        <dbReference type="EC" id="3.2.1.1"/>
    </reaction>
</comment>
<dbReference type="GO" id="GO:0004556">
    <property type="term" value="F:alpha-amylase activity"/>
    <property type="evidence" value="ECO:0007669"/>
    <property type="project" value="UniProtKB-EC"/>
</dbReference>
<dbReference type="PANTHER" id="PTHR10357">
    <property type="entry name" value="ALPHA-AMYLASE FAMILY MEMBER"/>
    <property type="match status" value="1"/>
</dbReference>
<dbReference type="SUPFAM" id="SSF51445">
    <property type="entry name" value="(Trans)glycosidases"/>
    <property type="match status" value="1"/>
</dbReference>
<dbReference type="PANTHER" id="PTHR10357:SF215">
    <property type="entry name" value="ALPHA-AMYLASE 1"/>
    <property type="match status" value="1"/>
</dbReference>
<evidence type="ECO:0000256" key="1">
    <source>
        <dbReference type="ARBA" id="ARBA00000548"/>
    </source>
</evidence>
<sequence>MEATKIIVVAIVAALSVCYCQCKSREEWKTRIIYQLLTDRFSNDNSNDGACGGSNYCGGTFRGVTNKLDYLQGLGITAIWISPVVENTDGGYHGYWAKDLYAINSHFGSADDLKNLVSECHKRDIWVMVDVVANHVGYPNGCPGCSMQQETDFSGFPQFNHTEHYHNYCDIKDWSNQPEVENCRLAQLPDLAQENSYVRQTLKDWIHNLVQDYNFDGIRIDTIPEVPKDFWSEFGQASGVFQIGEVDNGDPHYVSQYQGPLTATLNYPMYWKLRNVFQEKQSCKIISSGLHDVDTLFKDPSVLGGFLDNHDNPRFLNINSDWTALKNALAYNLMAKWIPIVYYGTEQGYTGGNDPGNRGSLWPNFNKEHQIYKFISIVTYMRNTLGDDFISSNQNERWADDQFYAFTRCSGEKVLIALTNQGSGASLQRTIPNLPYKNGQELTNVFDSNDQITANNGQVTVSIQNGQPKIYTVNSSMRFGDLENNSDDDPKFGTIMGGVIGGALGLVAMVIVVVVIRHKRSKNNNYEAI</sequence>
<evidence type="ECO:0000313" key="13">
    <source>
        <dbReference type="EMBL" id="CAH1781915.1"/>
    </source>
</evidence>
<dbReference type="InterPro" id="IPR017853">
    <property type="entry name" value="GH"/>
</dbReference>
<dbReference type="CDD" id="cd11319">
    <property type="entry name" value="AmyAc_euk_AmyA"/>
    <property type="match status" value="1"/>
</dbReference>
<evidence type="ECO:0000256" key="7">
    <source>
        <dbReference type="ARBA" id="ARBA00022801"/>
    </source>
</evidence>
<dbReference type="InterPro" id="IPR031319">
    <property type="entry name" value="A-amylase_C"/>
</dbReference>
<keyword evidence="8" id="KW-0106">Calcium</keyword>
<dbReference type="GO" id="GO:0005509">
    <property type="term" value="F:calcium ion binding"/>
    <property type="evidence" value="ECO:0007669"/>
    <property type="project" value="InterPro"/>
</dbReference>
<reference evidence="13" key="1">
    <citation type="submission" date="2022-03" db="EMBL/GenBank/DDBJ databases">
        <authorList>
            <person name="Martin C."/>
        </authorList>
    </citation>
    <scope>NUCLEOTIDE SEQUENCE</scope>
</reference>
<evidence type="ECO:0000256" key="11">
    <source>
        <dbReference type="ARBA" id="ARBA00023277"/>
    </source>
</evidence>
<dbReference type="Gene3D" id="2.60.40.1180">
    <property type="entry name" value="Golgi alpha-mannosidase II"/>
    <property type="match status" value="1"/>
</dbReference>
<dbReference type="SMART" id="SM00632">
    <property type="entry name" value="Aamy_C"/>
    <property type="match status" value="1"/>
</dbReference>
<evidence type="ECO:0000256" key="9">
    <source>
        <dbReference type="ARBA" id="ARBA00023157"/>
    </source>
</evidence>
<dbReference type="Proteomes" id="UP000749559">
    <property type="component" value="Unassembled WGS sequence"/>
</dbReference>
<organism evidence="13 14">
    <name type="scientific">Owenia fusiformis</name>
    <name type="common">Polychaete worm</name>
    <dbReference type="NCBI Taxonomy" id="6347"/>
    <lineage>
        <taxon>Eukaryota</taxon>
        <taxon>Metazoa</taxon>
        <taxon>Spiralia</taxon>
        <taxon>Lophotrochozoa</taxon>
        <taxon>Annelida</taxon>
        <taxon>Polychaeta</taxon>
        <taxon>Sedentaria</taxon>
        <taxon>Canalipalpata</taxon>
        <taxon>Sabellida</taxon>
        <taxon>Oweniida</taxon>
        <taxon>Oweniidae</taxon>
        <taxon>Owenia</taxon>
    </lineage>
</organism>
<proteinExistence type="inferred from homology"/>